<reference evidence="2 3" key="1">
    <citation type="journal article" date="2010" name="Nature">
        <title>The Ectocarpus genome and the independent evolution of multicellularity in brown algae.</title>
        <authorList>
            <person name="Cock J.M."/>
            <person name="Sterck L."/>
            <person name="Rouze P."/>
            <person name="Scornet D."/>
            <person name="Allen A.E."/>
            <person name="Amoutzias G."/>
            <person name="Anthouard V."/>
            <person name="Artiguenave F."/>
            <person name="Aury J.M."/>
            <person name="Badger J.H."/>
            <person name="Beszteri B."/>
            <person name="Billiau K."/>
            <person name="Bonnet E."/>
            <person name="Bothwell J.H."/>
            <person name="Bowler C."/>
            <person name="Boyen C."/>
            <person name="Brownlee C."/>
            <person name="Carrano C.J."/>
            <person name="Charrier B."/>
            <person name="Cho G.Y."/>
            <person name="Coelho S.M."/>
            <person name="Collen J."/>
            <person name="Corre E."/>
            <person name="Da Silva C."/>
            <person name="Delage L."/>
            <person name="Delaroque N."/>
            <person name="Dittami S.M."/>
            <person name="Doulbeau S."/>
            <person name="Elias M."/>
            <person name="Farnham G."/>
            <person name="Gachon C.M."/>
            <person name="Gschloessl B."/>
            <person name="Heesch S."/>
            <person name="Jabbari K."/>
            <person name="Jubin C."/>
            <person name="Kawai H."/>
            <person name="Kimura K."/>
            <person name="Kloareg B."/>
            <person name="Kupper F.C."/>
            <person name="Lang D."/>
            <person name="Le Bail A."/>
            <person name="Leblanc C."/>
            <person name="Lerouge P."/>
            <person name="Lohr M."/>
            <person name="Lopez P.J."/>
            <person name="Martens C."/>
            <person name="Maumus F."/>
            <person name="Michel G."/>
            <person name="Miranda-Saavedra D."/>
            <person name="Morales J."/>
            <person name="Moreau H."/>
            <person name="Motomura T."/>
            <person name="Nagasato C."/>
            <person name="Napoli C.A."/>
            <person name="Nelson D.R."/>
            <person name="Nyvall-Collen P."/>
            <person name="Peters A.F."/>
            <person name="Pommier C."/>
            <person name="Potin P."/>
            <person name="Poulain J."/>
            <person name="Quesneville H."/>
            <person name="Read B."/>
            <person name="Rensing S.A."/>
            <person name="Ritter A."/>
            <person name="Rousvoal S."/>
            <person name="Samanta M."/>
            <person name="Samson G."/>
            <person name="Schroeder D.C."/>
            <person name="Segurens B."/>
            <person name="Strittmatter M."/>
            <person name="Tonon T."/>
            <person name="Tregear J.W."/>
            <person name="Valentin K."/>
            <person name="von Dassow P."/>
            <person name="Yamagishi T."/>
            <person name="Van de Peer Y."/>
            <person name="Wincker P."/>
        </authorList>
    </citation>
    <scope>NUCLEOTIDE SEQUENCE [LARGE SCALE GENOMIC DNA]</scope>
    <source>
        <strain evidence="3">Ec32 / CCAP1310/4</strain>
    </source>
</reference>
<feature type="compositionally biased region" description="Acidic residues" evidence="1">
    <location>
        <begin position="20"/>
        <end position="40"/>
    </location>
</feature>
<feature type="compositionally biased region" description="Low complexity" evidence="1">
    <location>
        <begin position="50"/>
        <end position="63"/>
    </location>
</feature>
<proteinExistence type="predicted"/>
<protein>
    <submittedName>
        <fullName evidence="2">Uncharacterized protein</fullName>
    </submittedName>
</protein>
<dbReference type="InParanoid" id="D8LMC9"/>
<feature type="compositionally biased region" description="Low complexity" evidence="1">
    <location>
        <begin position="238"/>
        <end position="248"/>
    </location>
</feature>
<organism evidence="2 3">
    <name type="scientific">Ectocarpus siliculosus</name>
    <name type="common">Brown alga</name>
    <name type="synonym">Conferva siliculosa</name>
    <dbReference type="NCBI Taxonomy" id="2880"/>
    <lineage>
        <taxon>Eukaryota</taxon>
        <taxon>Sar</taxon>
        <taxon>Stramenopiles</taxon>
        <taxon>Ochrophyta</taxon>
        <taxon>PX clade</taxon>
        <taxon>Phaeophyceae</taxon>
        <taxon>Ectocarpales</taxon>
        <taxon>Ectocarpaceae</taxon>
        <taxon>Ectocarpus</taxon>
    </lineage>
</organism>
<dbReference type="EMBL" id="FN649728">
    <property type="protein sequence ID" value="CBN77539.1"/>
    <property type="molecule type" value="Genomic_DNA"/>
</dbReference>
<name>D8LMC9_ECTSI</name>
<evidence type="ECO:0000256" key="1">
    <source>
        <dbReference type="SAM" id="MobiDB-lite"/>
    </source>
</evidence>
<dbReference type="EMBL" id="FN648596">
    <property type="protein sequence ID" value="CBN77539.1"/>
    <property type="molecule type" value="Genomic_DNA"/>
</dbReference>
<dbReference type="OrthoDB" id="10486017at2759"/>
<feature type="region of interest" description="Disordered" evidence="1">
    <location>
        <begin position="172"/>
        <end position="274"/>
    </location>
</feature>
<feature type="region of interest" description="Disordered" evidence="1">
    <location>
        <begin position="1"/>
        <end position="80"/>
    </location>
</feature>
<evidence type="ECO:0000313" key="3">
    <source>
        <dbReference type="Proteomes" id="UP000002630"/>
    </source>
</evidence>
<evidence type="ECO:0000313" key="2">
    <source>
        <dbReference type="EMBL" id="CBN77539.1"/>
    </source>
</evidence>
<feature type="compositionally biased region" description="Gly residues" evidence="1">
    <location>
        <begin position="64"/>
        <end position="80"/>
    </location>
</feature>
<sequence length="356" mass="36002">MTAATTLWPLDTSAERGGGDVDDEGMVTEGPEAADDDGDDIDRGVGELFSWSPTSSPTSSPTGSHGGRGGGGRGGGGRGRGGDDGGGAMCLTQQAICMADLDCAACMAGATRDGSCDATLPDCAGVADYYCCLAGDVRGCSDNVLLLDLINCEIELDSCTLTDLCGDVHGGGEEDADDDDASSRRGGDDDDGGKNGNGTDNHEHSTETPWLKPGEPGAGADDDAQNIDRGFGEFFTWSPTSSPTSSPTGSHEEQHRGRGRVGGGGRDDDSGRGDGGNVCLEQQAICLADSDCAACMAGATRDGSCDTTVPDCAGVADYYCCELGGTEGCSDNALLLDFINCGVALESCTLTDLCGD</sequence>
<dbReference type="AlphaFoldDB" id="D8LMC9"/>
<accession>D8LMC9</accession>
<keyword evidence="3" id="KW-1185">Reference proteome</keyword>
<dbReference type="Proteomes" id="UP000002630">
    <property type="component" value="Linkage Group LG03"/>
</dbReference>
<gene>
    <name evidence="2" type="ORF">Esi_0004_0115</name>
</gene>